<evidence type="ECO:0000313" key="7">
    <source>
        <dbReference type="EMBL" id="PIT38321.1"/>
    </source>
</evidence>
<evidence type="ECO:0008006" key="9">
    <source>
        <dbReference type="Google" id="ProtNLM"/>
    </source>
</evidence>
<feature type="transmembrane region" description="Helical" evidence="6">
    <location>
        <begin position="69"/>
        <end position="87"/>
    </location>
</feature>
<keyword evidence="8" id="KW-1185">Reference proteome</keyword>
<reference evidence="7" key="1">
    <citation type="journal article" date="2017" name="MBio">
        <title>Type VI secretion-mediated competition in the bee gut microbiome.</title>
        <authorList>
            <person name="Steele M.I."/>
            <person name="Kwong W.K."/>
            <person name="Powell J.E."/>
            <person name="Whiteley M."/>
            <person name="Moran N.A."/>
        </authorList>
    </citation>
    <scope>NUCLEOTIDE SEQUENCE [LARGE SCALE GENOMIC DNA]</scope>
    <source>
        <strain evidence="7">WkB273</strain>
    </source>
</reference>
<dbReference type="Pfam" id="PF04241">
    <property type="entry name" value="DUF423"/>
    <property type="match status" value="1"/>
</dbReference>
<dbReference type="InterPro" id="IPR006696">
    <property type="entry name" value="DUF423"/>
</dbReference>
<evidence type="ECO:0000256" key="3">
    <source>
        <dbReference type="ARBA" id="ARBA00022692"/>
    </source>
</evidence>
<feature type="transmembrane region" description="Helical" evidence="6">
    <location>
        <begin position="93"/>
        <end position="117"/>
    </location>
</feature>
<evidence type="ECO:0000256" key="5">
    <source>
        <dbReference type="ARBA" id="ARBA00023136"/>
    </source>
</evidence>
<evidence type="ECO:0000256" key="6">
    <source>
        <dbReference type="SAM" id="Phobius"/>
    </source>
</evidence>
<dbReference type="RefSeq" id="WP_100139829.1">
    <property type="nucleotide sequence ID" value="NZ_CP159584.2"/>
</dbReference>
<evidence type="ECO:0000313" key="8">
    <source>
        <dbReference type="Proteomes" id="UP000230202"/>
    </source>
</evidence>
<dbReference type="PANTHER" id="PTHR43461">
    <property type="entry name" value="TRANSMEMBRANE PROTEIN 256"/>
    <property type="match status" value="1"/>
</dbReference>
<dbReference type="OrthoDB" id="9802121at2"/>
<keyword evidence="5 6" id="KW-0472">Membrane</keyword>
<dbReference type="EMBL" id="MEIL01000029">
    <property type="protein sequence ID" value="PIT38321.1"/>
    <property type="molecule type" value="Genomic_DNA"/>
</dbReference>
<sequence>MWLGTAAINLALAVMLGAFGAHGLKQMASAQQLEWWHTATQYFFWHALGLLMLGVLARTVPAFAVKTPFWLLQLGLIIFCGSLYLMALGLPRWLGAITPVGGVTMIIGWLTLAWMAFKQS</sequence>
<accession>A0A2N9X568</accession>
<gene>
    <name evidence="7" type="ORF">BHC54_07155</name>
</gene>
<proteinExistence type="inferred from homology"/>
<feature type="transmembrane region" description="Helical" evidence="6">
    <location>
        <begin position="39"/>
        <end position="57"/>
    </location>
</feature>
<protein>
    <recommendedName>
        <fullName evidence="9">DUF423 domain-containing protein</fullName>
    </recommendedName>
</protein>
<comment type="caution">
    <text evidence="7">The sequence shown here is derived from an EMBL/GenBank/DDBJ whole genome shotgun (WGS) entry which is preliminary data.</text>
</comment>
<evidence type="ECO:0000256" key="1">
    <source>
        <dbReference type="ARBA" id="ARBA00004141"/>
    </source>
</evidence>
<dbReference type="Proteomes" id="UP000230202">
    <property type="component" value="Unassembled WGS sequence"/>
</dbReference>
<evidence type="ECO:0000256" key="4">
    <source>
        <dbReference type="ARBA" id="ARBA00022989"/>
    </source>
</evidence>
<comment type="similarity">
    <text evidence="2">Belongs to the UPF0382 family.</text>
</comment>
<keyword evidence="4 6" id="KW-1133">Transmembrane helix</keyword>
<comment type="subcellular location">
    <subcellularLocation>
        <location evidence="1">Membrane</location>
        <topology evidence="1">Multi-pass membrane protein</topology>
    </subcellularLocation>
</comment>
<dbReference type="PANTHER" id="PTHR43461:SF1">
    <property type="entry name" value="TRANSMEMBRANE PROTEIN 256"/>
    <property type="match status" value="1"/>
</dbReference>
<organism evidence="7 8">
    <name type="scientific">Snodgrassella alvi</name>
    <dbReference type="NCBI Taxonomy" id="1196083"/>
    <lineage>
        <taxon>Bacteria</taxon>
        <taxon>Pseudomonadati</taxon>
        <taxon>Pseudomonadota</taxon>
        <taxon>Betaproteobacteria</taxon>
        <taxon>Neisseriales</taxon>
        <taxon>Neisseriaceae</taxon>
        <taxon>Snodgrassella</taxon>
    </lineage>
</organism>
<dbReference type="GO" id="GO:0005886">
    <property type="term" value="C:plasma membrane"/>
    <property type="evidence" value="ECO:0007669"/>
    <property type="project" value="TreeGrafter"/>
</dbReference>
<dbReference type="AlphaFoldDB" id="A0A2N9X568"/>
<evidence type="ECO:0000256" key="2">
    <source>
        <dbReference type="ARBA" id="ARBA00009694"/>
    </source>
</evidence>
<keyword evidence="3 6" id="KW-0812">Transmembrane</keyword>
<name>A0A2N9X568_9NEIS</name>